<dbReference type="InterPro" id="IPR047575">
    <property type="entry name" value="Sm"/>
</dbReference>
<dbReference type="PANTHER" id="PTHR34772:SF1">
    <property type="entry name" value="RNA-BINDING PROTEIN HFQ"/>
    <property type="match status" value="1"/>
</dbReference>
<dbReference type="GO" id="GO:0003723">
    <property type="term" value="F:RNA binding"/>
    <property type="evidence" value="ECO:0007669"/>
    <property type="project" value="UniProtKB-UniRule"/>
</dbReference>
<accession>A0A4R3MPT1</accession>
<protein>
    <recommendedName>
        <fullName evidence="3">RNA-binding protein Hfq</fullName>
    </recommendedName>
</protein>
<evidence type="ECO:0000256" key="3">
    <source>
        <dbReference type="HAMAP-Rule" id="MF_00436"/>
    </source>
</evidence>
<keyword evidence="6" id="KW-1185">Reference proteome</keyword>
<dbReference type="PROSITE" id="PS52002">
    <property type="entry name" value="SM"/>
    <property type="match status" value="1"/>
</dbReference>
<keyword evidence="1 3" id="KW-0694">RNA-binding</keyword>
<gene>
    <name evidence="3" type="primary">hfq</name>
    <name evidence="5" type="ORF">EDC18_104142</name>
</gene>
<dbReference type="GO" id="GO:0043487">
    <property type="term" value="P:regulation of RNA stability"/>
    <property type="evidence" value="ECO:0007669"/>
    <property type="project" value="TreeGrafter"/>
</dbReference>
<comment type="caution">
    <text evidence="5">The sequence shown here is derived from an EMBL/GenBank/DDBJ whole genome shotgun (WGS) entry which is preliminary data.</text>
</comment>
<organism evidence="5 6">
    <name type="scientific">Natranaerovirga pectinivora</name>
    <dbReference type="NCBI Taxonomy" id="682400"/>
    <lineage>
        <taxon>Bacteria</taxon>
        <taxon>Bacillati</taxon>
        <taxon>Bacillota</taxon>
        <taxon>Clostridia</taxon>
        <taxon>Lachnospirales</taxon>
        <taxon>Natranaerovirgaceae</taxon>
        <taxon>Natranaerovirga</taxon>
    </lineage>
</organism>
<dbReference type="NCBIfam" id="NF001602">
    <property type="entry name" value="PRK00395.1"/>
    <property type="match status" value="1"/>
</dbReference>
<dbReference type="Pfam" id="PF17209">
    <property type="entry name" value="Hfq"/>
    <property type="match status" value="1"/>
</dbReference>
<dbReference type="GO" id="GO:0005829">
    <property type="term" value="C:cytosol"/>
    <property type="evidence" value="ECO:0007669"/>
    <property type="project" value="TreeGrafter"/>
</dbReference>
<evidence type="ECO:0000313" key="6">
    <source>
        <dbReference type="Proteomes" id="UP000294902"/>
    </source>
</evidence>
<dbReference type="NCBIfam" id="TIGR02383">
    <property type="entry name" value="Hfq"/>
    <property type="match status" value="1"/>
</dbReference>
<comment type="similarity">
    <text evidence="3">Belongs to the Hfq family.</text>
</comment>
<evidence type="ECO:0000256" key="2">
    <source>
        <dbReference type="ARBA" id="ARBA00023016"/>
    </source>
</evidence>
<dbReference type="GO" id="GO:0045974">
    <property type="term" value="P:regulation of translation, ncRNA-mediated"/>
    <property type="evidence" value="ECO:0007669"/>
    <property type="project" value="TreeGrafter"/>
</dbReference>
<dbReference type="GO" id="GO:0006355">
    <property type="term" value="P:regulation of DNA-templated transcription"/>
    <property type="evidence" value="ECO:0007669"/>
    <property type="project" value="InterPro"/>
</dbReference>
<dbReference type="RefSeq" id="WP_132251883.1">
    <property type="nucleotide sequence ID" value="NZ_SMAL01000004.1"/>
</dbReference>
<comment type="subunit">
    <text evidence="3">Homohexamer.</text>
</comment>
<evidence type="ECO:0000313" key="5">
    <source>
        <dbReference type="EMBL" id="TCT14992.1"/>
    </source>
</evidence>
<keyword evidence="2 3" id="KW-0346">Stress response</keyword>
<evidence type="ECO:0000256" key="1">
    <source>
        <dbReference type="ARBA" id="ARBA00022884"/>
    </source>
</evidence>
<dbReference type="Gene3D" id="2.30.30.100">
    <property type="match status" value="1"/>
</dbReference>
<dbReference type="Proteomes" id="UP000294902">
    <property type="component" value="Unassembled WGS sequence"/>
</dbReference>
<dbReference type="InterPro" id="IPR010920">
    <property type="entry name" value="LSM_dom_sf"/>
</dbReference>
<dbReference type="AlphaFoldDB" id="A0A4R3MPT1"/>
<dbReference type="OrthoDB" id="9799751at2"/>
<dbReference type="PANTHER" id="PTHR34772">
    <property type="entry name" value="RNA-BINDING PROTEIN HFQ"/>
    <property type="match status" value="1"/>
</dbReference>
<dbReference type="CDD" id="cd01716">
    <property type="entry name" value="Hfq"/>
    <property type="match status" value="1"/>
</dbReference>
<dbReference type="SUPFAM" id="SSF50182">
    <property type="entry name" value="Sm-like ribonucleoproteins"/>
    <property type="match status" value="1"/>
</dbReference>
<dbReference type="HAMAP" id="MF_00436">
    <property type="entry name" value="Hfq"/>
    <property type="match status" value="1"/>
</dbReference>
<name>A0A4R3MPT1_9FIRM</name>
<evidence type="ECO:0000259" key="4">
    <source>
        <dbReference type="PROSITE" id="PS52002"/>
    </source>
</evidence>
<reference evidence="5 6" key="1">
    <citation type="submission" date="2019-03" db="EMBL/GenBank/DDBJ databases">
        <title>Genomic Encyclopedia of Type Strains, Phase IV (KMG-IV): sequencing the most valuable type-strain genomes for metagenomic binning, comparative biology and taxonomic classification.</title>
        <authorList>
            <person name="Goeker M."/>
        </authorList>
    </citation>
    <scope>NUCLEOTIDE SEQUENCE [LARGE SCALE GENOMIC DNA]</scope>
    <source>
        <strain evidence="5 6">DSM 24629</strain>
    </source>
</reference>
<sequence>MSKAINLQDLFLNQVRKEKVALIVYLTNGFQLKGTVKGFDNFIVILEVEGKTQMIYKHAISTIIPTVEVNFNAATMDANN</sequence>
<feature type="domain" description="Sm" evidence="4">
    <location>
        <begin position="9"/>
        <end position="69"/>
    </location>
</feature>
<dbReference type="EMBL" id="SMAL01000004">
    <property type="protein sequence ID" value="TCT14992.1"/>
    <property type="molecule type" value="Genomic_DNA"/>
</dbReference>
<comment type="function">
    <text evidence="3">RNA chaperone that binds small regulatory RNA (sRNAs) and mRNAs to facilitate mRNA translational regulation in response to envelope stress, environmental stress and changes in metabolite concentrations. Also binds with high specificity to tRNAs.</text>
</comment>
<proteinExistence type="inferred from homology"/>
<dbReference type="InterPro" id="IPR005001">
    <property type="entry name" value="Hfq"/>
</dbReference>